<dbReference type="PANTHER" id="PTHR43397:SF1">
    <property type="entry name" value="ERGOTHIONEINE BIOSYNTHESIS PROTEIN 1"/>
    <property type="match status" value="1"/>
</dbReference>
<dbReference type="AlphaFoldDB" id="B8KU10"/>
<dbReference type="InterPro" id="IPR029063">
    <property type="entry name" value="SAM-dependent_MTases_sf"/>
</dbReference>
<feature type="domain" description="Histidine-specific methyltransferase SAM-dependent" evidence="3">
    <location>
        <begin position="20"/>
        <end position="318"/>
    </location>
</feature>
<dbReference type="InterPro" id="IPR017804">
    <property type="entry name" value="MeTrfase_EgtD-like"/>
</dbReference>
<dbReference type="eggNOG" id="COG4301">
    <property type="taxonomic scope" value="Bacteria"/>
</dbReference>
<protein>
    <submittedName>
        <fullName evidence="4">Putative methyltransferase</fullName>
    </submittedName>
</protein>
<keyword evidence="1 4" id="KW-0489">Methyltransferase</keyword>
<dbReference type="GO" id="GO:0008168">
    <property type="term" value="F:methyltransferase activity"/>
    <property type="evidence" value="ECO:0007669"/>
    <property type="project" value="UniProtKB-KW"/>
</dbReference>
<keyword evidence="5" id="KW-1185">Reference proteome</keyword>
<dbReference type="NCBIfam" id="TIGR03438">
    <property type="entry name" value="egtD_ergothio"/>
    <property type="match status" value="1"/>
</dbReference>
<dbReference type="PIRSF" id="PIRSF018005">
    <property type="entry name" value="UCP018005"/>
    <property type="match status" value="1"/>
</dbReference>
<sequence length="322" mass="36068">MPQAANVHFFDAHPAFGDCRSEIVAGLQREQKTLDPKWFYDAEGSAIFERITRLPEYYPTRAEVSILTSQREAIAQRCGLGSVFIEPGAGNCAKARLLLDALRPSAFVPLDISADFLFAAARGVGEDFPWLEVTALCADFRDFRSFEDHLPVGRRVLFYPGSTIGNLDPDHAIEFLSEARDLVGADGGALIGVDLHKSTGRLESAYNDAQGVTAEFNLNILRRVNDLVGSDFDPDRFAHRAFYNERLRRIEMHLVSEQTQSVCIDGLPFHFEAGESIHTESSYKYSVEDFSDLAARAGLQRRETWLDHDGLFALHYLEPLHQ</sequence>
<dbReference type="STRING" id="565045.NOR51B_1807"/>
<dbReference type="InterPro" id="IPR035094">
    <property type="entry name" value="EgtD"/>
</dbReference>
<evidence type="ECO:0000256" key="2">
    <source>
        <dbReference type="ARBA" id="ARBA00022679"/>
    </source>
</evidence>
<dbReference type="GO" id="GO:0032259">
    <property type="term" value="P:methylation"/>
    <property type="evidence" value="ECO:0007669"/>
    <property type="project" value="UniProtKB-KW"/>
</dbReference>
<dbReference type="Proteomes" id="UP000004699">
    <property type="component" value="Unassembled WGS sequence"/>
</dbReference>
<organism evidence="4 5">
    <name type="scientific">Luminiphilus syltensis NOR5-1B</name>
    <dbReference type="NCBI Taxonomy" id="565045"/>
    <lineage>
        <taxon>Bacteria</taxon>
        <taxon>Pseudomonadati</taxon>
        <taxon>Pseudomonadota</taxon>
        <taxon>Gammaproteobacteria</taxon>
        <taxon>Cellvibrionales</taxon>
        <taxon>Halieaceae</taxon>
        <taxon>Luminiphilus</taxon>
    </lineage>
</organism>
<dbReference type="HOGENOM" id="CLU_049766_1_1_6"/>
<dbReference type="SUPFAM" id="SSF53335">
    <property type="entry name" value="S-adenosyl-L-methionine-dependent methyltransferases"/>
    <property type="match status" value="1"/>
</dbReference>
<gene>
    <name evidence="4" type="ORF">NOR51B_1807</name>
</gene>
<dbReference type="Gene3D" id="3.40.50.150">
    <property type="entry name" value="Vaccinia Virus protein VP39"/>
    <property type="match status" value="1"/>
</dbReference>
<evidence type="ECO:0000259" key="3">
    <source>
        <dbReference type="Pfam" id="PF10017"/>
    </source>
</evidence>
<proteinExistence type="predicted"/>
<accession>B8KU10</accession>
<evidence type="ECO:0000313" key="4">
    <source>
        <dbReference type="EMBL" id="EED35860.1"/>
    </source>
</evidence>
<evidence type="ECO:0000256" key="1">
    <source>
        <dbReference type="ARBA" id="ARBA00022603"/>
    </source>
</evidence>
<evidence type="ECO:0000313" key="5">
    <source>
        <dbReference type="Proteomes" id="UP000004699"/>
    </source>
</evidence>
<dbReference type="Pfam" id="PF10017">
    <property type="entry name" value="Methyltransf_33"/>
    <property type="match status" value="1"/>
</dbReference>
<dbReference type="InterPro" id="IPR051128">
    <property type="entry name" value="EgtD_Methyltrsf_superfamily"/>
</dbReference>
<dbReference type="InterPro" id="IPR019257">
    <property type="entry name" value="MeTrfase_dom"/>
</dbReference>
<reference evidence="5" key="1">
    <citation type="journal article" date="2013" name="BMC Microbiol.">
        <title>Taxonomy and evolution of bacteriochlorophyll a-containing members of the OM60/NOR5 clade of marine gammaproteobacteria: description of Luminiphilus syltensis gen. nov., sp. nov., reclassification of Haliea rubra as Pseudohaliea rubra gen. nov., comb. nov., and emendation of Chromatocurvus halotolerans.</title>
        <authorList>
            <person name="Spring S."/>
            <person name="Riedel T."/>
            <person name="Sproer C."/>
            <person name="Yan S."/>
            <person name="Harder J."/>
            <person name="Fuchs B.M."/>
        </authorList>
    </citation>
    <scope>NUCLEOTIDE SEQUENCE [LARGE SCALE GENOMIC DNA]</scope>
    <source>
        <strain evidence="5">NOR51-B</strain>
    </source>
</reference>
<dbReference type="EMBL" id="DS999411">
    <property type="protein sequence ID" value="EED35860.1"/>
    <property type="molecule type" value="Genomic_DNA"/>
</dbReference>
<dbReference type="PANTHER" id="PTHR43397">
    <property type="entry name" value="ERGOTHIONEINE BIOSYNTHESIS PROTEIN 1"/>
    <property type="match status" value="1"/>
</dbReference>
<name>B8KU10_9GAMM</name>
<dbReference type="OrthoDB" id="5289726at2"/>
<keyword evidence="2 4" id="KW-0808">Transferase</keyword>